<reference evidence="1" key="1">
    <citation type="submission" date="2020-06" db="EMBL/GenBank/DDBJ databases">
        <authorList>
            <person name="Li T."/>
            <person name="Hu X."/>
            <person name="Zhang T."/>
            <person name="Song X."/>
            <person name="Zhang H."/>
            <person name="Dai N."/>
            <person name="Sheng W."/>
            <person name="Hou X."/>
            <person name="Wei L."/>
        </authorList>
    </citation>
    <scope>NUCLEOTIDE SEQUENCE</scope>
    <source>
        <strain evidence="1">G02</strain>
        <tissue evidence="1">Leaf</tissue>
    </source>
</reference>
<dbReference type="AlphaFoldDB" id="A0AAW2S0U1"/>
<dbReference type="Gene3D" id="3.10.10.10">
    <property type="entry name" value="HIV Type 1 Reverse Transcriptase, subunit A, domain 1"/>
    <property type="match status" value="1"/>
</dbReference>
<reference evidence="1" key="2">
    <citation type="journal article" date="2024" name="Plant">
        <title>Genomic evolution and insights into agronomic trait innovations of Sesamum species.</title>
        <authorList>
            <person name="Miao H."/>
            <person name="Wang L."/>
            <person name="Qu L."/>
            <person name="Liu H."/>
            <person name="Sun Y."/>
            <person name="Le M."/>
            <person name="Wang Q."/>
            <person name="Wei S."/>
            <person name="Zheng Y."/>
            <person name="Lin W."/>
            <person name="Duan Y."/>
            <person name="Cao H."/>
            <person name="Xiong S."/>
            <person name="Wang X."/>
            <person name="Wei L."/>
            <person name="Li C."/>
            <person name="Ma Q."/>
            <person name="Ju M."/>
            <person name="Zhao R."/>
            <person name="Li G."/>
            <person name="Mu C."/>
            <person name="Tian Q."/>
            <person name="Mei H."/>
            <person name="Zhang T."/>
            <person name="Gao T."/>
            <person name="Zhang H."/>
        </authorList>
    </citation>
    <scope>NUCLEOTIDE SEQUENCE</scope>
    <source>
        <strain evidence="1">G02</strain>
    </source>
</reference>
<dbReference type="EMBL" id="JACGWJ010000012">
    <property type="protein sequence ID" value="KAL0385973.1"/>
    <property type="molecule type" value="Genomic_DNA"/>
</dbReference>
<accession>A0AAW2S0U1</accession>
<comment type="caution">
    <text evidence="1">The sequence shown here is derived from an EMBL/GenBank/DDBJ whole genome shotgun (WGS) entry which is preliminary data.</text>
</comment>
<dbReference type="InterPro" id="IPR053134">
    <property type="entry name" value="RNA-dir_DNA_polymerase"/>
</dbReference>
<gene>
    <name evidence="1" type="ORF">Sradi_2991600</name>
</gene>
<dbReference type="PANTHER" id="PTHR24559:SF430">
    <property type="entry name" value="RNA-DIRECTED DNA POLYMERASE"/>
    <property type="match status" value="1"/>
</dbReference>
<dbReference type="PANTHER" id="PTHR24559">
    <property type="entry name" value="TRANSPOSON TY3-I GAG-POL POLYPROTEIN"/>
    <property type="match status" value="1"/>
</dbReference>
<sequence>MQGISPEVMVHKLNVHPEERPIKQKKRAFGTDRNRIIKEEVEKLLKIDYIRPVQYPEWLANVVLVPKSNEKWRMCIDFMDLN</sequence>
<dbReference type="InterPro" id="IPR043502">
    <property type="entry name" value="DNA/RNA_pol_sf"/>
</dbReference>
<organism evidence="1">
    <name type="scientific">Sesamum radiatum</name>
    <name type="common">Black benniseed</name>
    <dbReference type="NCBI Taxonomy" id="300843"/>
    <lineage>
        <taxon>Eukaryota</taxon>
        <taxon>Viridiplantae</taxon>
        <taxon>Streptophyta</taxon>
        <taxon>Embryophyta</taxon>
        <taxon>Tracheophyta</taxon>
        <taxon>Spermatophyta</taxon>
        <taxon>Magnoliopsida</taxon>
        <taxon>eudicotyledons</taxon>
        <taxon>Gunneridae</taxon>
        <taxon>Pentapetalae</taxon>
        <taxon>asterids</taxon>
        <taxon>lamiids</taxon>
        <taxon>Lamiales</taxon>
        <taxon>Pedaliaceae</taxon>
        <taxon>Sesamum</taxon>
    </lineage>
</organism>
<proteinExistence type="predicted"/>
<dbReference type="SUPFAM" id="SSF56672">
    <property type="entry name" value="DNA/RNA polymerases"/>
    <property type="match status" value="1"/>
</dbReference>
<name>A0AAW2S0U1_SESRA</name>
<evidence type="ECO:0000313" key="1">
    <source>
        <dbReference type="EMBL" id="KAL0385973.1"/>
    </source>
</evidence>
<protein>
    <submittedName>
        <fullName evidence="1">Uncharacterized protein</fullName>
    </submittedName>
</protein>